<comment type="caution">
    <text evidence="1">The sequence shown here is derived from an EMBL/GenBank/DDBJ whole genome shotgun (WGS) entry which is preliminary data.</text>
</comment>
<dbReference type="EMBL" id="BGPR01000003">
    <property type="protein sequence ID" value="GBL73451.1"/>
    <property type="molecule type" value="Genomic_DNA"/>
</dbReference>
<reference evidence="1 2" key="1">
    <citation type="journal article" date="2019" name="Sci. Rep.">
        <title>Orb-weaving spider Araneus ventricosus genome elucidates the spidroin gene catalogue.</title>
        <authorList>
            <person name="Kono N."/>
            <person name="Nakamura H."/>
            <person name="Ohtoshi R."/>
            <person name="Moran D.A.P."/>
            <person name="Shinohara A."/>
            <person name="Yoshida Y."/>
            <person name="Fujiwara M."/>
            <person name="Mori M."/>
            <person name="Tomita M."/>
            <person name="Arakawa K."/>
        </authorList>
    </citation>
    <scope>NUCLEOTIDE SEQUENCE [LARGE SCALE GENOMIC DNA]</scope>
</reference>
<accession>A0A4Y2A0Y0</accession>
<protein>
    <submittedName>
        <fullName evidence="1">Uncharacterized protein</fullName>
    </submittedName>
</protein>
<name>A0A4Y2A0Y0_ARAVE</name>
<proteinExistence type="predicted"/>
<dbReference type="AlphaFoldDB" id="A0A4Y2A0Y0"/>
<dbReference type="Proteomes" id="UP000499080">
    <property type="component" value="Unassembled WGS sequence"/>
</dbReference>
<sequence>MGWCCNYPNNFLLLGLGQTNLMSLETTPPVQSSSSTSSGTVSLSLSDLAFVKLISPKELWLNRIANMEHSAPEGEILPLGHRNPKMLLLKVTNLSFKDGSNLNNTSLTREDALNEE</sequence>
<evidence type="ECO:0000313" key="1">
    <source>
        <dbReference type="EMBL" id="GBL73451.1"/>
    </source>
</evidence>
<evidence type="ECO:0000313" key="2">
    <source>
        <dbReference type="Proteomes" id="UP000499080"/>
    </source>
</evidence>
<gene>
    <name evidence="1" type="ORF">AVEN_159454_1</name>
</gene>
<organism evidence="1 2">
    <name type="scientific">Araneus ventricosus</name>
    <name type="common">Orbweaver spider</name>
    <name type="synonym">Epeira ventricosa</name>
    <dbReference type="NCBI Taxonomy" id="182803"/>
    <lineage>
        <taxon>Eukaryota</taxon>
        <taxon>Metazoa</taxon>
        <taxon>Ecdysozoa</taxon>
        <taxon>Arthropoda</taxon>
        <taxon>Chelicerata</taxon>
        <taxon>Arachnida</taxon>
        <taxon>Araneae</taxon>
        <taxon>Araneomorphae</taxon>
        <taxon>Entelegynae</taxon>
        <taxon>Araneoidea</taxon>
        <taxon>Araneidae</taxon>
        <taxon>Araneus</taxon>
    </lineage>
</organism>
<keyword evidence="2" id="KW-1185">Reference proteome</keyword>